<keyword evidence="7 12" id="KW-0411">Iron-sulfur</keyword>
<dbReference type="Gene3D" id="3.20.20.70">
    <property type="entry name" value="Aldolase class I"/>
    <property type="match status" value="1"/>
</dbReference>
<dbReference type="NCBIfam" id="TIGR02666">
    <property type="entry name" value="moaA"/>
    <property type="match status" value="1"/>
</dbReference>
<evidence type="ECO:0000313" key="16">
    <source>
        <dbReference type="Proteomes" id="UP000619376"/>
    </source>
</evidence>
<dbReference type="HAMAP" id="MF_01225_B">
    <property type="entry name" value="MoaA_B"/>
    <property type="match status" value="1"/>
</dbReference>
<dbReference type="InterPro" id="IPR013483">
    <property type="entry name" value="MoaA"/>
</dbReference>
<dbReference type="InterPro" id="IPR000385">
    <property type="entry name" value="MoaA_NifB_PqqE_Fe-S-bd_CS"/>
</dbReference>
<evidence type="ECO:0000256" key="13">
    <source>
        <dbReference type="SAM" id="MobiDB-lite"/>
    </source>
</evidence>
<feature type="region of interest" description="Disordered" evidence="13">
    <location>
        <begin position="344"/>
        <end position="367"/>
    </location>
</feature>
<evidence type="ECO:0000256" key="2">
    <source>
        <dbReference type="ARBA" id="ARBA00022485"/>
    </source>
</evidence>
<comment type="function">
    <text evidence="12">Catalyzes the cyclization of GTP to (8S)-3',8-cyclo-7,8-dihydroguanosine 5'-triphosphate.</text>
</comment>
<dbReference type="InterPro" id="IPR010505">
    <property type="entry name" value="MoaA_twitch"/>
</dbReference>
<feature type="binding site" evidence="12">
    <location>
        <position position="60"/>
    </location>
    <ligand>
        <name>[4Fe-4S] cluster</name>
        <dbReference type="ChEBI" id="CHEBI:49883"/>
        <label>1</label>
        <note>4Fe-4S-S-AdoMet</note>
    </ligand>
</feature>
<proteinExistence type="inferred from homology"/>
<dbReference type="SMART" id="SM00729">
    <property type="entry name" value="Elp3"/>
    <property type="match status" value="1"/>
</dbReference>
<dbReference type="SFLD" id="SFLDG01386">
    <property type="entry name" value="main_SPASM_domain-containing"/>
    <property type="match status" value="1"/>
</dbReference>
<dbReference type="PROSITE" id="PS01305">
    <property type="entry name" value="MOAA_NIFB_PQQE"/>
    <property type="match status" value="1"/>
</dbReference>
<dbReference type="Pfam" id="PF04055">
    <property type="entry name" value="Radical_SAM"/>
    <property type="match status" value="1"/>
</dbReference>
<comment type="similarity">
    <text evidence="12">Belongs to the radical SAM superfamily. MoaA family.</text>
</comment>
<dbReference type="SFLD" id="SFLDS00029">
    <property type="entry name" value="Radical_SAM"/>
    <property type="match status" value="1"/>
</dbReference>
<keyword evidence="16" id="KW-1185">Reference proteome</keyword>
<sequence>MDNTFNEPGQPLWAGMRRHPLKSNGAARIVDPMLRDQLARPLRDLRISVTDRCNLRCTYCMPADVFGPDYAFLPRSELLSFEEIERLARVFVELGVRKLRITGGEPTLRRGLPALIARLTRLEGVEDVALTTNGLLLPRLAGELKAAGLHRVTVSIDSLDPEIFGRMNGLGTHPQRVLDGIEAALHAGLGVKVNTVVQRGVNEDGLRELWLALRDKAVVRFIEFMDVGNHNGWNLDSVVPSREVLARLSEGGDGAEFQPANANYRGEVAARHVGAQGHEVGLISSVSAPFCGDCSRARLSAVGVLYTCLFAGHGTDLRAPLRTGASDAEVRAVIEGVWASRRDRYSEERGEATPGRAGKVEMSHIGG</sequence>
<feature type="binding site" evidence="12">
    <location>
        <position position="104"/>
    </location>
    <ligand>
        <name>S-adenosyl-L-methionine</name>
        <dbReference type="ChEBI" id="CHEBI:59789"/>
    </ligand>
</feature>
<name>A0ABQ3JPA0_9DEIO</name>
<dbReference type="SFLD" id="SFLDG01383">
    <property type="entry name" value="cyclic_pyranopterin_phosphate"/>
    <property type="match status" value="1"/>
</dbReference>
<feature type="binding site" evidence="12">
    <location>
        <position position="308"/>
    </location>
    <ligand>
        <name>[4Fe-4S] cluster</name>
        <dbReference type="ChEBI" id="CHEBI:49883"/>
        <label>2</label>
        <note>4Fe-4S-substrate</note>
    </ligand>
</feature>
<feature type="binding site" evidence="12">
    <location>
        <position position="46"/>
    </location>
    <ligand>
        <name>GTP</name>
        <dbReference type="ChEBI" id="CHEBI:37565"/>
    </ligand>
</feature>
<dbReference type="InterPro" id="IPR050105">
    <property type="entry name" value="MoCo_biosynth_MoaA/MoaC"/>
</dbReference>
<evidence type="ECO:0000256" key="4">
    <source>
        <dbReference type="ARBA" id="ARBA00022723"/>
    </source>
</evidence>
<evidence type="ECO:0000256" key="7">
    <source>
        <dbReference type="ARBA" id="ARBA00023014"/>
    </source>
</evidence>
<dbReference type="SFLD" id="SFLDG01067">
    <property type="entry name" value="SPASM/twitch_domain_containing"/>
    <property type="match status" value="1"/>
</dbReference>
<dbReference type="PROSITE" id="PS51918">
    <property type="entry name" value="RADICAL_SAM"/>
    <property type="match status" value="1"/>
</dbReference>
<feature type="binding site" evidence="12">
    <location>
        <position position="100"/>
    </location>
    <ligand>
        <name>GTP</name>
        <dbReference type="ChEBI" id="CHEBI:37565"/>
    </ligand>
</feature>
<keyword evidence="10 12" id="KW-0456">Lyase</keyword>
<dbReference type="InterPro" id="IPR013785">
    <property type="entry name" value="Aldolase_TIM"/>
</dbReference>
<feature type="binding site" evidence="12">
    <location>
        <position position="155"/>
    </location>
    <ligand>
        <name>S-adenosyl-L-methionine</name>
        <dbReference type="ChEBI" id="CHEBI:59789"/>
    </ligand>
</feature>
<dbReference type="PANTHER" id="PTHR22960">
    <property type="entry name" value="MOLYBDOPTERIN COFACTOR SYNTHESIS PROTEIN A"/>
    <property type="match status" value="1"/>
</dbReference>
<dbReference type="EC" id="4.1.99.22" evidence="1 12"/>
<comment type="pathway">
    <text evidence="12">Cofactor biosynthesis; molybdopterin biosynthesis.</text>
</comment>
<feature type="binding site" evidence="12">
    <location>
        <position position="225"/>
    </location>
    <ligand>
        <name>S-adenosyl-L-methionine</name>
        <dbReference type="ChEBI" id="CHEBI:59789"/>
    </ligand>
</feature>
<feature type="domain" description="Radical SAM core" evidence="14">
    <location>
        <begin position="37"/>
        <end position="256"/>
    </location>
</feature>
<dbReference type="InterPro" id="IPR006638">
    <property type="entry name" value="Elp3/MiaA/NifB-like_rSAM"/>
</dbReference>
<dbReference type="SUPFAM" id="SSF102114">
    <property type="entry name" value="Radical SAM enzymes"/>
    <property type="match status" value="1"/>
</dbReference>
<evidence type="ECO:0000259" key="14">
    <source>
        <dbReference type="PROSITE" id="PS51918"/>
    </source>
</evidence>
<keyword evidence="5 12" id="KW-0547">Nucleotide-binding</keyword>
<keyword evidence="4 12" id="KW-0479">Metal-binding</keyword>
<evidence type="ECO:0000256" key="9">
    <source>
        <dbReference type="ARBA" id="ARBA00023150"/>
    </source>
</evidence>
<feature type="binding site" evidence="12">
    <location>
        <position position="57"/>
    </location>
    <ligand>
        <name>[4Fe-4S] cluster</name>
        <dbReference type="ChEBI" id="CHEBI:49883"/>
        <label>1</label>
        <note>4Fe-4S-S-AdoMet</note>
    </ligand>
</feature>
<evidence type="ECO:0000256" key="5">
    <source>
        <dbReference type="ARBA" id="ARBA00022741"/>
    </source>
</evidence>
<gene>
    <name evidence="12" type="primary">moaA</name>
    <name evidence="15" type="ORF">GCM10017781_24790</name>
</gene>
<keyword evidence="2 12" id="KW-0004">4Fe-4S</keyword>
<dbReference type="PANTHER" id="PTHR22960:SF0">
    <property type="entry name" value="MOLYBDENUM COFACTOR BIOSYNTHESIS PROTEIN 1"/>
    <property type="match status" value="1"/>
</dbReference>
<feature type="binding site" evidence="12">
    <location>
        <position position="59"/>
    </location>
    <ligand>
        <name>S-adenosyl-L-methionine</name>
        <dbReference type="ChEBI" id="CHEBI:59789"/>
    </ligand>
</feature>
<organism evidence="15 16">
    <name type="scientific">Deinococcus metalli</name>
    <dbReference type="NCBI Taxonomy" id="1141878"/>
    <lineage>
        <taxon>Bacteria</taxon>
        <taxon>Thermotogati</taxon>
        <taxon>Deinococcota</taxon>
        <taxon>Deinococci</taxon>
        <taxon>Deinococcales</taxon>
        <taxon>Deinococcaceae</taxon>
        <taxon>Deinococcus</taxon>
    </lineage>
</organism>
<evidence type="ECO:0000313" key="15">
    <source>
        <dbReference type="EMBL" id="GHF47555.1"/>
    </source>
</evidence>
<evidence type="ECO:0000256" key="11">
    <source>
        <dbReference type="ARBA" id="ARBA00048697"/>
    </source>
</evidence>
<protein>
    <recommendedName>
        <fullName evidence="1 12">GTP 3',8-cyclase</fullName>
        <ecNumber evidence="1 12">4.1.99.22</ecNumber>
    </recommendedName>
    <alternativeName>
        <fullName evidence="12">Molybdenum cofactor biosynthesis protein A</fullName>
    </alternativeName>
</protein>
<feature type="binding site" evidence="12">
    <location>
        <position position="291"/>
    </location>
    <ligand>
        <name>[4Fe-4S] cluster</name>
        <dbReference type="ChEBI" id="CHEBI:49883"/>
        <label>2</label>
        <note>4Fe-4S-substrate</note>
    </ligand>
</feature>
<feature type="binding site" evidence="12">
    <location>
        <position position="53"/>
    </location>
    <ligand>
        <name>[4Fe-4S] cluster</name>
        <dbReference type="ChEBI" id="CHEBI:49883"/>
        <label>1</label>
        <note>4Fe-4S-S-AdoMet</note>
    </ligand>
</feature>
<keyword evidence="9 12" id="KW-0501">Molybdenum cofactor biosynthesis</keyword>
<keyword evidence="8 12" id="KW-0342">GTP-binding</keyword>
<feature type="binding site" evidence="12">
    <location>
        <position position="192"/>
    </location>
    <ligand>
        <name>GTP</name>
        <dbReference type="ChEBI" id="CHEBI:37565"/>
    </ligand>
</feature>
<comment type="cofactor">
    <cofactor evidence="12">
        <name>[4Fe-4S] cluster</name>
        <dbReference type="ChEBI" id="CHEBI:49883"/>
    </cofactor>
    <text evidence="12">Binds 2 [4Fe-4S] clusters. Binds 1 [4Fe-4S] cluster coordinated with 3 cysteines and an exchangeable S-adenosyl-L-methionine and 1 [4Fe-4S] cluster coordinated with 3 cysteines and the GTP-derived substrate.</text>
</comment>
<keyword evidence="3 12" id="KW-0949">S-adenosyl-L-methionine</keyword>
<dbReference type="CDD" id="cd01335">
    <property type="entry name" value="Radical_SAM"/>
    <property type="match status" value="1"/>
</dbReference>
<evidence type="ECO:0000256" key="1">
    <source>
        <dbReference type="ARBA" id="ARBA00012167"/>
    </source>
</evidence>
<dbReference type="EMBL" id="BNAJ01000006">
    <property type="protein sequence ID" value="GHF47555.1"/>
    <property type="molecule type" value="Genomic_DNA"/>
</dbReference>
<evidence type="ECO:0000256" key="6">
    <source>
        <dbReference type="ARBA" id="ARBA00023004"/>
    </source>
</evidence>
<feature type="binding site" evidence="12">
    <location>
        <position position="294"/>
    </location>
    <ligand>
        <name>[4Fe-4S] cluster</name>
        <dbReference type="ChEBI" id="CHEBI:49883"/>
        <label>2</label>
        <note>4Fe-4S-substrate</note>
    </ligand>
</feature>
<dbReference type="Proteomes" id="UP000619376">
    <property type="component" value="Unassembled WGS sequence"/>
</dbReference>
<dbReference type="CDD" id="cd21117">
    <property type="entry name" value="Twitch_MoaA"/>
    <property type="match status" value="1"/>
</dbReference>
<dbReference type="InterPro" id="IPR058240">
    <property type="entry name" value="rSAM_sf"/>
</dbReference>
<feature type="compositionally biased region" description="Basic and acidic residues" evidence="13">
    <location>
        <begin position="358"/>
        <end position="367"/>
    </location>
</feature>
<accession>A0ABQ3JPA0</accession>
<comment type="subunit">
    <text evidence="12">Monomer and homodimer.</text>
</comment>
<dbReference type="Pfam" id="PF06463">
    <property type="entry name" value="Mob_synth_C"/>
    <property type="match status" value="1"/>
</dbReference>
<evidence type="ECO:0000256" key="12">
    <source>
        <dbReference type="HAMAP-Rule" id="MF_01225"/>
    </source>
</evidence>
<comment type="catalytic activity">
    <reaction evidence="11 12">
        <text>GTP + AH2 + S-adenosyl-L-methionine = (8S)-3',8-cyclo-7,8-dihydroguanosine 5'-triphosphate + 5'-deoxyadenosine + L-methionine + A + H(+)</text>
        <dbReference type="Rhea" id="RHEA:49576"/>
        <dbReference type="ChEBI" id="CHEBI:13193"/>
        <dbReference type="ChEBI" id="CHEBI:15378"/>
        <dbReference type="ChEBI" id="CHEBI:17319"/>
        <dbReference type="ChEBI" id="CHEBI:17499"/>
        <dbReference type="ChEBI" id="CHEBI:37565"/>
        <dbReference type="ChEBI" id="CHEBI:57844"/>
        <dbReference type="ChEBI" id="CHEBI:59789"/>
        <dbReference type="ChEBI" id="CHEBI:131766"/>
        <dbReference type="EC" id="4.1.99.22"/>
    </reaction>
</comment>
<comment type="caution">
    <text evidence="15">The sequence shown here is derived from an EMBL/GenBank/DDBJ whole genome shotgun (WGS) entry which is preliminary data.</text>
</comment>
<evidence type="ECO:0000256" key="8">
    <source>
        <dbReference type="ARBA" id="ARBA00023134"/>
    </source>
</evidence>
<dbReference type="InterPro" id="IPR007197">
    <property type="entry name" value="rSAM"/>
</dbReference>
<keyword evidence="6 12" id="KW-0408">Iron</keyword>
<reference evidence="16" key="1">
    <citation type="journal article" date="2019" name="Int. J. Syst. Evol. Microbiol.">
        <title>The Global Catalogue of Microorganisms (GCM) 10K type strain sequencing project: providing services to taxonomists for standard genome sequencing and annotation.</title>
        <authorList>
            <consortium name="The Broad Institute Genomics Platform"/>
            <consortium name="The Broad Institute Genome Sequencing Center for Infectious Disease"/>
            <person name="Wu L."/>
            <person name="Ma J."/>
        </authorList>
    </citation>
    <scope>NUCLEOTIDE SEQUENCE [LARGE SCALE GENOMIC DNA]</scope>
    <source>
        <strain evidence="16">CGMCC 1.18437</strain>
    </source>
</reference>
<feature type="binding site" evidence="12">
    <location>
        <position position="131"/>
    </location>
    <ligand>
        <name>GTP</name>
        <dbReference type="ChEBI" id="CHEBI:37565"/>
    </ligand>
</feature>
<evidence type="ECO:0000256" key="3">
    <source>
        <dbReference type="ARBA" id="ARBA00022691"/>
    </source>
</evidence>
<feature type="binding site" evidence="12">
    <location>
        <begin position="296"/>
        <end position="298"/>
    </location>
    <ligand>
        <name>GTP</name>
        <dbReference type="ChEBI" id="CHEBI:37565"/>
    </ligand>
</feature>
<dbReference type="InterPro" id="IPR040064">
    <property type="entry name" value="MoaA-like"/>
</dbReference>
<evidence type="ECO:0000256" key="10">
    <source>
        <dbReference type="ARBA" id="ARBA00023239"/>
    </source>
</evidence>